<keyword evidence="1" id="KW-0472">Membrane</keyword>
<reference evidence="2" key="1">
    <citation type="submission" date="2022-08" db="EMBL/GenBank/DDBJ databases">
        <authorList>
            <person name="Kallberg Y."/>
            <person name="Tangrot J."/>
            <person name="Rosling A."/>
        </authorList>
    </citation>
    <scope>NUCLEOTIDE SEQUENCE</scope>
    <source>
        <strain evidence="2">Wild A</strain>
    </source>
</reference>
<dbReference type="Proteomes" id="UP001153678">
    <property type="component" value="Unassembled WGS sequence"/>
</dbReference>
<sequence length="696" mass="79704">MNLSGTNSLYFIASLILFLNPLCLLSYRTFSYNEIEPGFQSYQLLTYYDGTSVVFLTKPINETCNEPIIILRIIHPNGTVDKAEIDYPIPDFNFCIIPNDISLHLVLFRHLPDYIYVLYENSTDINSASYFALLVTRTGKFISNTYISRVSVINGTLSNLGNLALHTNEEHGFLFYNPLTETITEWIYFGNSDSNGNFLPINNGRFDQKISDIFPTIDGNFGIVTKNISNRPHDVIDPIEPTFELYITFVGPNKNVDGPYLLYQTSIPNLQIQSNCNVAYTTKGYFCILNMKDEQHEDPKYHVIKIIFQNSGSVVDVDNFSELGLYRNLKENEFTIFNSLYHGGFLLMIFKNSEDTLYKTFQSIILDNNGNYNNTLDLPENIKIMNVYSTGGFRNNTFVIVHQEDDYTWKIYSTDTPTFTSNGKYLIINNSDPILRQTVPGSSPSFIYSADNRTINISVLESTFNQPNAKYYIVIEDNVVKDLETNQPLIGIGSNIWEFNTVDKQDIFTEDATGRFSLTNEGTKYFKSLSSYNQTGFLLQLKVYLAKSIPLEINRLNDIKYEYDKSQRPPKILLSLSIKSTSNLNERNVDNIIKDLDLLIKYKELTPISLFDLTNFIDASFGFQRTRNFFDDVKFHLIGIVIGVIILCLLYLYARKKHPTGKNIVIFKLTLIISDFILDILFIPNNGKRVPQLIIP</sequence>
<feature type="transmembrane region" description="Helical" evidence="1">
    <location>
        <begin position="635"/>
        <end position="653"/>
    </location>
</feature>
<evidence type="ECO:0000313" key="2">
    <source>
        <dbReference type="EMBL" id="CAI2184724.1"/>
    </source>
</evidence>
<feature type="transmembrane region" description="Helical" evidence="1">
    <location>
        <begin position="665"/>
        <end position="683"/>
    </location>
</feature>
<proteinExistence type="predicted"/>
<keyword evidence="3" id="KW-1185">Reference proteome</keyword>
<feature type="non-terminal residue" evidence="2">
    <location>
        <position position="696"/>
    </location>
</feature>
<keyword evidence="1" id="KW-0812">Transmembrane</keyword>
<protein>
    <submittedName>
        <fullName evidence="2">7856_t:CDS:1</fullName>
    </submittedName>
</protein>
<dbReference type="AlphaFoldDB" id="A0A9W4WTG1"/>
<dbReference type="EMBL" id="CAMKVN010003438">
    <property type="protein sequence ID" value="CAI2184724.1"/>
    <property type="molecule type" value="Genomic_DNA"/>
</dbReference>
<evidence type="ECO:0000256" key="1">
    <source>
        <dbReference type="SAM" id="Phobius"/>
    </source>
</evidence>
<organism evidence="2 3">
    <name type="scientific">Funneliformis geosporum</name>
    <dbReference type="NCBI Taxonomy" id="1117311"/>
    <lineage>
        <taxon>Eukaryota</taxon>
        <taxon>Fungi</taxon>
        <taxon>Fungi incertae sedis</taxon>
        <taxon>Mucoromycota</taxon>
        <taxon>Glomeromycotina</taxon>
        <taxon>Glomeromycetes</taxon>
        <taxon>Glomerales</taxon>
        <taxon>Glomeraceae</taxon>
        <taxon>Funneliformis</taxon>
    </lineage>
</organism>
<evidence type="ECO:0000313" key="3">
    <source>
        <dbReference type="Proteomes" id="UP001153678"/>
    </source>
</evidence>
<name>A0A9W4WTG1_9GLOM</name>
<keyword evidence="1" id="KW-1133">Transmembrane helix</keyword>
<accession>A0A9W4WTG1</accession>
<gene>
    <name evidence="2" type="ORF">FWILDA_LOCUS11719</name>
</gene>
<feature type="transmembrane region" description="Helical" evidence="1">
    <location>
        <begin position="9"/>
        <end position="27"/>
    </location>
</feature>
<comment type="caution">
    <text evidence="2">The sequence shown here is derived from an EMBL/GenBank/DDBJ whole genome shotgun (WGS) entry which is preliminary data.</text>
</comment>
<dbReference type="OrthoDB" id="2414403at2759"/>